<reference evidence="4 5" key="1">
    <citation type="journal article" date="2014" name="Nat. Commun.">
        <title>Klebsormidium flaccidum genome reveals primary factors for plant terrestrial adaptation.</title>
        <authorList>
            <person name="Hori K."/>
            <person name="Maruyama F."/>
            <person name="Fujisawa T."/>
            <person name="Togashi T."/>
            <person name="Yamamoto N."/>
            <person name="Seo M."/>
            <person name="Sato S."/>
            <person name="Yamada T."/>
            <person name="Mori H."/>
            <person name="Tajima N."/>
            <person name="Moriyama T."/>
            <person name="Ikeuchi M."/>
            <person name="Watanabe M."/>
            <person name="Wada H."/>
            <person name="Kobayashi K."/>
            <person name="Saito M."/>
            <person name="Masuda T."/>
            <person name="Sasaki-Sekimoto Y."/>
            <person name="Mashiguchi K."/>
            <person name="Awai K."/>
            <person name="Shimojima M."/>
            <person name="Masuda S."/>
            <person name="Iwai M."/>
            <person name="Nobusawa T."/>
            <person name="Narise T."/>
            <person name="Kondo S."/>
            <person name="Saito H."/>
            <person name="Sato R."/>
            <person name="Murakawa M."/>
            <person name="Ihara Y."/>
            <person name="Oshima-Yamada Y."/>
            <person name="Ohtaka K."/>
            <person name="Satoh M."/>
            <person name="Sonobe K."/>
            <person name="Ishii M."/>
            <person name="Ohtani R."/>
            <person name="Kanamori-Sato M."/>
            <person name="Honoki R."/>
            <person name="Miyazaki D."/>
            <person name="Mochizuki H."/>
            <person name="Umetsu J."/>
            <person name="Higashi K."/>
            <person name="Shibata D."/>
            <person name="Kamiya Y."/>
            <person name="Sato N."/>
            <person name="Nakamura Y."/>
            <person name="Tabata S."/>
            <person name="Ida S."/>
            <person name="Kurokawa K."/>
            <person name="Ohta H."/>
        </authorList>
    </citation>
    <scope>NUCLEOTIDE SEQUENCE [LARGE SCALE GENOMIC DNA]</scope>
    <source>
        <strain evidence="4 5">NIES-2285</strain>
    </source>
</reference>
<feature type="coiled-coil region" evidence="2">
    <location>
        <begin position="410"/>
        <end position="437"/>
    </location>
</feature>
<keyword evidence="1 2" id="KW-0175">Coiled coil</keyword>
<accession>A0A1Y1HTX0</accession>
<evidence type="ECO:0000256" key="2">
    <source>
        <dbReference type="SAM" id="Coils"/>
    </source>
</evidence>
<keyword evidence="5" id="KW-1185">Reference proteome</keyword>
<organism evidence="4 5">
    <name type="scientific">Klebsormidium nitens</name>
    <name type="common">Green alga</name>
    <name type="synonym">Ulothrix nitens</name>
    <dbReference type="NCBI Taxonomy" id="105231"/>
    <lineage>
        <taxon>Eukaryota</taxon>
        <taxon>Viridiplantae</taxon>
        <taxon>Streptophyta</taxon>
        <taxon>Klebsormidiophyceae</taxon>
        <taxon>Klebsormidiales</taxon>
        <taxon>Klebsormidiaceae</taxon>
        <taxon>Klebsormidium</taxon>
    </lineage>
</organism>
<dbReference type="InterPro" id="IPR039902">
    <property type="entry name" value="CCDC148/CCDC112"/>
</dbReference>
<dbReference type="PANTHER" id="PTHR21549">
    <property type="entry name" value="MUTATED IN BLADDER CANCER 1"/>
    <property type="match status" value="1"/>
</dbReference>
<dbReference type="OMA" id="ANTEDVW"/>
<feature type="region of interest" description="Disordered" evidence="3">
    <location>
        <begin position="501"/>
        <end position="531"/>
    </location>
</feature>
<evidence type="ECO:0000313" key="4">
    <source>
        <dbReference type="EMBL" id="GAQ82074.1"/>
    </source>
</evidence>
<sequence length="531" mass="60602">MAAKLKRFVKQQKGKLEKSAALHEWMVAHQQLQDECGAAERDAAQAQEAISEFLLDGGDQVEGSQSEGDSRELILKVRDLRQRVADKRRRSSTFETSSLTDELRRIREELEQHKEELEHQESACIAAGPSTFEDEPGNDEDVTWQSRLEELFSRFPTACDEKEKAESRRLFADLVENFLKKRSEFEATCPPSTHAGWSLEDHETFLRVRRAGLAEASATCQPQSEVVSRVCRMMPHRAQRDIVQHSEWYAERLLWRRKLEDLHASKSRQLDEALEKLERKLSKKEAGFRTAAATALDTIKREAVQSVLQSKLDNHRKIKADSAQLELQKRLEMAETETEKKQLEERRAKDEKAKAKALLENYRAEIEDLAREKEQEATKGRALREETTKAEAQLNAERVEFRRRAHAKKVDQLRRAAAASEAREREKEERLAKLRAQVAVQVEADKARVLQPTAAMLAAEAAAKESELFPVHGFTTEELMRDKRFRLGLVLREAGLHNTAAGRDALISAAPKPRKPDTLSQIRFAPENLPP</sequence>
<feature type="coiled-coil region" evidence="2">
    <location>
        <begin position="256"/>
        <end position="287"/>
    </location>
</feature>
<feature type="coiled-coil region" evidence="2">
    <location>
        <begin position="29"/>
        <end position="123"/>
    </location>
</feature>
<name>A0A1Y1HTX0_KLENI</name>
<dbReference type="PANTHER" id="PTHR21549:SF1">
    <property type="entry name" value="COILED-COIL DOMAIN-CONTAINING PROTEIN 148"/>
    <property type="match status" value="1"/>
</dbReference>
<gene>
    <name evidence="4" type="ORF">KFL_000990240</name>
</gene>
<dbReference type="OrthoDB" id="544488at2759"/>
<dbReference type="AlphaFoldDB" id="A0A1Y1HTX0"/>
<feature type="coiled-coil region" evidence="2">
    <location>
        <begin position="324"/>
        <end position="386"/>
    </location>
</feature>
<evidence type="ECO:0000256" key="1">
    <source>
        <dbReference type="ARBA" id="ARBA00023054"/>
    </source>
</evidence>
<proteinExistence type="predicted"/>
<evidence type="ECO:0000313" key="5">
    <source>
        <dbReference type="Proteomes" id="UP000054558"/>
    </source>
</evidence>
<dbReference type="EMBL" id="DF237048">
    <property type="protein sequence ID" value="GAQ82074.1"/>
    <property type="molecule type" value="Genomic_DNA"/>
</dbReference>
<evidence type="ECO:0000256" key="3">
    <source>
        <dbReference type="SAM" id="MobiDB-lite"/>
    </source>
</evidence>
<dbReference type="Proteomes" id="UP000054558">
    <property type="component" value="Unassembled WGS sequence"/>
</dbReference>
<protein>
    <submittedName>
        <fullName evidence="4">Uncharacterized protein</fullName>
    </submittedName>
</protein>